<feature type="transmembrane region" description="Helical" evidence="2">
    <location>
        <begin position="363"/>
        <end position="385"/>
    </location>
</feature>
<proteinExistence type="predicted"/>
<feature type="region of interest" description="Disordered" evidence="1">
    <location>
        <begin position="160"/>
        <end position="274"/>
    </location>
</feature>
<feature type="compositionally biased region" description="Polar residues" evidence="1">
    <location>
        <begin position="555"/>
        <end position="564"/>
    </location>
</feature>
<sequence length="735" mass="76120">MSKLSEGAFLTSINERECTAVLRRSVITINHGTTKTACAASASIFNFQVDQQPSSSATSTGSASSTSVAEDLTSMLVAEDVSDSTPANATPKLASPSSSVATPVPSRSAAASFASNSSQTSTTPVTSTASLPAPLSTTTVSLISIISPLSASISATTSTSTAITPQQQPAQLIEESSSVTVSTSEATAREPTSTTERVQAPSVEATQGQEPKERLSTSASAKPVPAESSAPASVPPVQPTRGTKIDSQNGSPSPGPAPLPTDAASSSSRIGDGVLPTRTTLETLASAATPGTPADGTSAVSSITTIELSSTTLGYPFGQNHPQSSKPVGERPGGSGNSGNNPQDVTPAADNSNQSSHGLSRGGMVGIAVGGFAALSLITLLLWLWRGRVAKKRGDALPSSFSKATRKERDVDENELEGGAARARTGTARLAAVLGFHGGRSRSPGGPFDSPRVNLNRGHSQFLETAAVPRHDSSTATHPVSNVLAVKDRVLGWWSRKADNKDFNARVPPTADMAEKSSTYNTRPEFRTGLGINFNGSGRFDPFSDAEAISSNAVYSSQPTNAKPSNPFADPRSQNASATYAPAIPPRFHGLSLSATVRTSQYRPPSMASRPHSIHRDSLQSVDSFVDRRNKFRSDPFDLELQGRLVPSSTAVSQMPRHTAASSIYSAHTRPGSLSSSRYTSGVSVGDWSEAGAVPAPGRKCDSPPPAEAPRPGEKTPPSGSRNVESMGMVFGQAL</sequence>
<feature type="compositionally biased region" description="Polar residues" evidence="1">
    <location>
        <begin position="662"/>
        <end position="683"/>
    </location>
</feature>
<feature type="compositionally biased region" description="Low complexity" evidence="1">
    <location>
        <begin position="160"/>
        <end position="186"/>
    </location>
</feature>
<name>A0A0L0NGD4_TOLOC</name>
<dbReference type="Proteomes" id="UP000036947">
    <property type="component" value="Unassembled WGS sequence"/>
</dbReference>
<feature type="compositionally biased region" description="Low complexity" evidence="1">
    <location>
        <begin position="218"/>
        <end position="232"/>
    </location>
</feature>
<organism evidence="3 4">
    <name type="scientific">Tolypocladium ophioglossoides (strain CBS 100239)</name>
    <name type="common">Snaketongue truffleclub</name>
    <name type="synonym">Elaphocordyceps ophioglossoides</name>
    <dbReference type="NCBI Taxonomy" id="1163406"/>
    <lineage>
        <taxon>Eukaryota</taxon>
        <taxon>Fungi</taxon>
        <taxon>Dikarya</taxon>
        <taxon>Ascomycota</taxon>
        <taxon>Pezizomycotina</taxon>
        <taxon>Sordariomycetes</taxon>
        <taxon>Hypocreomycetidae</taxon>
        <taxon>Hypocreales</taxon>
        <taxon>Ophiocordycipitaceae</taxon>
        <taxon>Tolypocladium</taxon>
    </lineage>
</organism>
<protein>
    <submittedName>
        <fullName evidence="3">Uncharacterized protein</fullName>
    </submittedName>
</protein>
<dbReference type="OrthoDB" id="5240840at2759"/>
<feature type="compositionally biased region" description="Low complexity" evidence="1">
    <location>
        <begin position="94"/>
        <end position="132"/>
    </location>
</feature>
<dbReference type="STRING" id="1163406.A0A0L0NGD4"/>
<accession>A0A0L0NGD4</accession>
<comment type="caution">
    <text evidence="3">The sequence shown here is derived from an EMBL/GenBank/DDBJ whole genome shotgun (WGS) entry which is preliminary data.</text>
</comment>
<evidence type="ECO:0000256" key="1">
    <source>
        <dbReference type="SAM" id="MobiDB-lite"/>
    </source>
</evidence>
<evidence type="ECO:0000313" key="4">
    <source>
        <dbReference type="Proteomes" id="UP000036947"/>
    </source>
</evidence>
<keyword evidence="2" id="KW-1133">Transmembrane helix</keyword>
<dbReference type="AlphaFoldDB" id="A0A0L0NGD4"/>
<feature type="region of interest" description="Disordered" evidence="1">
    <location>
        <begin position="555"/>
        <end position="578"/>
    </location>
</feature>
<feature type="region of interest" description="Disordered" evidence="1">
    <location>
        <begin position="81"/>
        <end position="132"/>
    </location>
</feature>
<evidence type="ECO:0000313" key="3">
    <source>
        <dbReference type="EMBL" id="KND93094.1"/>
    </source>
</evidence>
<reference evidence="3 4" key="1">
    <citation type="journal article" date="2015" name="BMC Genomics">
        <title>The genome of the truffle-parasite Tolypocladium ophioglossoides and the evolution of antifungal peptaibiotics.</title>
        <authorList>
            <person name="Quandt C.A."/>
            <person name="Bushley K.E."/>
            <person name="Spatafora J.W."/>
        </authorList>
    </citation>
    <scope>NUCLEOTIDE SEQUENCE [LARGE SCALE GENOMIC DNA]</scope>
    <source>
        <strain evidence="3 4">CBS 100239</strain>
    </source>
</reference>
<dbReference type="EMBL" id="LFRF01000004">
    <property type="protein sequence ID" value="KND93094.1"/>
    <property type="molecule type" value="Genomic_DNA"/>
</dbReference>
<feature type="region of interest" description="Disordered" evidence="1">
    <location>
        <begin position="662"/>
        <end position="735"/>
    </location>
</feature>
<feature type="region of interest" description="Disordered" evidence="1">
    <location>
        <begin position="313"/>
        <end position="358"/>
    </location>
</feature>
<feature type="compositionally biased region" description="Polar residues" evidence="1">
    <location>
        <begin position="349"/>
        <end position="358"/>
    </location>
</feature>
<gene>
    <name evidence="3" type="ORF">TOPH_02118</name>
</gene>
<evidence type="ECO:0000256" key="2">
    <source>
        <dbReference type="SAM" id="Phobius"/>
    </source>
</evidence>
<keyword evidence="4" id="KW-1185">Reference proteome</keyword>
<keyword evidence="2" id="KW-0472">Membrane</keyword>
<keyword evidence="2" id="KW-0812">Transmembrane</keyword>